<dbReference type="EMBL" id="DVJP01000023">
    <property type="protein sequence ID" value="HIS75736.1"/>
    <property type="molecule type" value="Genomic_DNA"/>
</dbReference>
<dbReference type="GO" id="GO:0009311">
    <property type="term" value="P:oligosaccharide metabolic process"/>
    <property type="evidence" value="ECO:0007669"/>
    <property type="project" value="InterPro"/>
</dbReference>
<reference evidence="5" key="1">
    <citation type="submission" date="2020-10" db="EMBL/GenBank/DDBJ databases">
        <authorList>
            <person name="Gilroy R."/>
        </authorList>
    </citation>
    <scope>NUCLEOTIDE SEQUENCE</scope>
    <source>
        <strain evidence="5">CHK199-13235</strain>
    </source>
</reference>
<gene>
    <name evidence="5" type="ORF">IAB51_02900</name>
</gene>
<evidence type="ECO:0000313" key="6">
    <source>
        <dbReference type="Proteomes" id="UP000824002"/>
    </source>
</evidence>
<protein>
    <recommendedName>
        <fullName evidence="4">Mannosylglycerate hydrolase MGH1-like glycoside hydrolase domain-containing protein</fullName>
    </recommendedName>
</protein>
<proteinExistence type="inferred from homology"/>
<keyword evidence="3" id="KW-0326">Glycosidase</keyword>
<dbReference type="Pfam" id="PF22422">
    <property type="entry name" value="MGH1-like_GH"/>
    <property type="match status" value="1"/>
</dbReference>
<dbReference type="InterPro" id="IPR054491">
    <property type="entry name" value="MGH1-like_GH"/>
</dbReference>
<name>A0A9D1FKX0_9FIRM</name>
<feature type="domain" description="Mannosylglycerate hydrolase MGH1-like glycoside hydrolase" evidence="4">
    <location>
        <begin position="242"/>
        <end position="581"/>
    </location>
</feature>
<dbReference type="Proteomes" id="UP000824002">
    <property type="component" value="Unassembled WGS sequence"/>
</dbReference>
<comment type="caution">
    <text evidence="5">The sequence shown here is derived from an EMBL/GenBank/DDBJ whole genome shotgun (WGS) entry which is preliminary data.</text>
</comment>
<accession>A0A9D1FKX0</accession>
<evidence type="ECO:0000256" key="3">
    <source>
        <dbReference type="ARBA" id="ARBA00023295"/>
    </source>
</evidence>
<comment type="similarity">
    <text evidence="1">Belongs to the glycosyl hydrolase 63 family.</text>
</comment>
<dbReference type="Gene3D" id="1.50.10.10">
    <property type="match status" value="1"/>
</dbReference>
<dbReference type="GO" id="GO:0004573">
    <property type="term" value="F:Glc3Man9GlcNAc2 oligosaccharide glucosidase activity"/>
    <property type="evidence" value="ECO:0007669"/>
    <property type="project" value="InterPro"/>
</dbReference>
<dbReference type="GO" id="GO:0006487">
    <property type="term" value="P:protein N-linked glycosylation"/>
    <property type="evidence" value="ECO:0007669"/>
    <property type="project" value="TreeGrafter"/>
</dbReference>
<dbReference type="InterPro" id="IPR012341">
    <property type="entry name" value="6hp_glycosidase-like_sf"/>
</dbReference>
<organism evidence="5 6">
    <name type="scientific">Candidatus Merdivicinus excrementipullorum</name>
    <dbReference type="NCBI Taxonomy" id="2840867"/>
    <lineage>
        <taxon>Bacteria</taxon>
        <taxon>Bacillati</taxon>
        <taxon>Bacillota</taxon>
        <taxon>Clostridia</taxon>
        <taxon>Eubacteriales</taxon>
        <taxon>Oscillospiraceae</taxon>
        <taxon>Oscillospiraceae incertae sedis</taxon>
        <taxon>Candidatus Merdivicinus</taxon>
    </lineage>
</organism>
<dbReference type="PANTHER" id="PTHR10412">
    <property type="entry name" value="MANNOSYL-OLIGOSACCHARIDE GLUCOSIDASE"/>
    <property type="match status" value="1"/>
</dbReference>
<reference evidence="5" key="2">
    <citation type="journal article" date="2021" name="PeerJ">
        <title>Extensive microbial diversity within the chicken gut microbiome revealed by metagenomics and culture.</title>
        <authorList>
            <person name="Gilroy R."/>
            <person name="Ravi A."/>
            <person name="Getino M."/>
            <person name="Pursley I."/>
            <person name="Horton D.L."/>
            <person name="Alikhan N.F."/>
            <person name="Baker D."/>
            <person name="Gharbi K."/>
            <person name="Hall N."/>
            <person name="Watson M."/>
            <person name="Adriaenssens E.M."/>
            <person name="Foster-Nyarko E."/>
            <person name="Jarju S."/>
            <person name="Secka A."/>
            <person name="Antonio M."/>
            <person name="Oren A."/>
            <person name="Chaudhuri R.R."/>
            <person name="La Ragione R."/>
            <person name="Hildebrand F."/>
            <person name="Pallen M.J."/>
        </authorList>
    </citation>
    <scope>NUCLEOTIDE SEQUENCE</scope>
    <source>
        <strain evidence="5">CHK199-13235</strain>
    </source>
</reference>
<dbReference type="InterPro" id="IPR004888">
    <property type="entry name" value="Glycoside_hydrolase_63"/>
</dbReference>
<dbReference type="PANTHER" id="PTHR10412:SF11">
    <property type="entry name" value="MANNOSYL-OLIGOSACCHARIDE GLUCOSIDASE"/>
    <property type="match status" value="1"/>
</dbReference>
<evidence type="ECO:0000256" key="2">
    <source>
        <dbReference type="ARBA" id="ARBA00022801"/>
    </source>
</evidence>
<dbReference type="InterPro" id="IPR008928">
    <property type="entry name" value="6-hairpin_glycosidase_sf"/>
</dbReference>
<evidence type="ECO:0000259" key="4">
    <source>
        <dbReference type="Pfam" id="PF22422"/>
    </source>
</evidence>
<dbReference type="AlphaFoldDB" id="A0A9D1FKX0"/>
<dbReference type="SUPFAM" id="SSF48208">
    <property type="entry name" value="Six-hairpin glycosidases"/>
    <property type="match status" value="1"/>
</dbReference>
<keyword evidence="2" id="KW-0378">Hydrolase</keyword>
<evidence type="ECO:0000313" key="5">
    <source>
        <dbReference type="EMBL" id="HIS75736.1"/>
    </source>
</evidence>
<evidence type="ECO:0000256" key="1">
    <source>
        <dbReference type="ARBA" id="ARBA00010833"/>
    </source>
</evidence>
<sequence>MDQSLLKGWNTFYTHSVLTHVRMPNGFAVSLGFKNYSSGAVLNEALIGRFEEGAEQITPGLRSYDGTYTCLSIRWHGTETVVESTEQDGSLYLLATPVKMEQKPMALLMEGAVLWSGEGCVRREGETLRAELPGEQITLWTDGDPLPEKNAGFRGPYLSVELSRPVAMGTGPRRTPEEVRAMLDAARQKVEEQAAGYGDLAEAHTAMQTCLAWDTIYEPETGQLCSPVSRLWSISWGGYVLFCWDTYFSAMMALPDSRELSCANAAAITREITENGFIPNFGAANNFKSRDRSQPPVGALAVREIYRKYRDKEFVRELFEPLLRWNRWFSENRMLPNGWLCWGSTPYEPQAGKYWELHDVDCTRGAALESGLDNSPMYDDIPFDPEKHLMKLADVGLTGLYLADCEYLAELARVIGRDEVIPELESRAALCKAGMQELWDEEFGMFCNRRTDTGQFSHRISPTNFYALFSDRVTPEQNRRMMEHLFNPEEFWGDYVVPTIARNDPAYPDQDYWRGRIWVPTNFLAYLAMRKQGLWEECTLLAGKSRDLLLKEWREHGHVHENYNGTTGEGCDRGNSDKFYHWGGLLGLIALMDQGYAAGPEQPLDF</sequence>